<dbReference type="Pfam" id="PF13673">
    <property type="entry name" value="Acetyltransf_10"/>
    <property type="match status" value="1"/>
</dbReference>
<dbReference type="Gene3D" id="3.40.630.30">
    <property type="match status" value="1"/>
</dbReference>
<protein>
    <recommendedName>
        <fullName evidence="1">N-acetyltransferase domain-containing protein</fullName>
    </recommendedName>
</protein>
<dbReference type="PROSITE" id="PS51186">
    <property type="entry name" value="GNAT"/>
    <property type="match status" value="1"/>
</dbReference>
<dbReference type="EMBL" id="BAABIQ010000024">
    <property type="protein sequence ID" value="GAA4790135.1"/>
    <property type="molecule type" value="Genomic_DNA"/>
</dbReference>
<dbReference type="CDD" id="cd04301">
    <property type="entry name" value="NAT_SF"/>
    <property type="match status" value="1"/>
</dbReference>
<name>A0ABP9B569_9SPHI</name>
<dbReference type="RefSeq" id="WP_345231383.1">
    <property type="nucleotide sequence ID" value="NZ_BAABIQ010000024.1"/>
</dbReference>
<reference evidence="3" key="1">
    <citation type="journal article" date="2019" name="Int. J. Syst. Evol. Microbiol.">
        <title>The Global Catalogue of Microorganisms (GCM) 10K type strain sequencing project: providing services to taxonomists for standard genome sequencing and annotation.</title>
        <authorList>
            <consortium name="The Broad Institute Genomics Platform"/>
            <consortium name="The Broad Institute Genome Sequencing Center for Infectious Disease"/>
            <person name="Wu L."/>
            <person name="Ma J."/>
        </authorList>
    </citation>
    <scope>NUCLEOTIDE SEQUENCE [LARGE SCALE GENOMIC DNA]</scope>
    <source>
        <strain evidence="3">JCM 18200</strain>
    </source>
</reference>
<evidence type="ECO:0000313" key="3">
    <source>
        <dbReference type="Proteomes" id="UP001501411"/>
    </source>
</evidence>
<comment type="caution">
    <text evidence="2">The sequence shown here is derived from an EMBL/GenBank/DDBJ whole genome shotgun (WGS) entry which is preliminary data.</text>
</comment>
<accession>A0ABP9B569</accession>
<dbReference type="InterPro" id="IPR000182">
    <property type="entry name" value="GNAT_dom"/>
</dbReference>
<dbReference type="InterPro" id="IPR016181">
    <property type="entry name" value="Acyl_CoA_acyltransferase"/>
</dbReference>
<evidence type="ECO:0000259" key="1">
    <source>
        <dbReference type="PROSITE" id="PS51186"/>
    </source>
</evidence>
<sequence length="151" mass="17780">MKFEKSNIEDSLILSEIAFKGKSYWNYGIDQLNLWKDDLTISKNYIENNDVYKLIIKHKIVGFFSLIKSENDAVKLDYLFMFPEYIGQGNGKYLLNKAIEIAKEMNAKKIILDADPNAEKFYEHFGFKKYNELESSIKNRFLPQMELNLDK</sequence>
<dbReference type="Proteomes" id="UP001501411">
    <property type="component" value="Unassembled WGS sequence"/>
</dbReference>
<evidence type="ECO:0000313" key="2">
    <source>
        <dbReference type="EMBL" id="GAA4790135.1"/>
    </source>
</evidence>
<organism evidence="2 3">
    <name type="scientific">Olivibacter ginsenosidimutans</name>
    <dbReference type="NCBI Taxonomy" id="1176537"/>
    <lineage>
        <taxon>Bacteria</taxon>
        <taxon>Pseudomonadati</taxon>
        <taxon>Bacteroidota</taxon>
        <taxon>Sphingobacteriia</taxon>
        <taxon>Sphingobacteriales</taxon>
        <taxon>Sphingobacteriaceae</taxon>
        <taxon>Olivibacter</taxon>
    </lineage>
</organism>
<feature type="domain" description="N-acetyltransferase" evidence="1">
    <location>
        <begin position="1"/>
        <end position="148"/>
    </location>
</feature>
<dbReference type="SUPFAM" id="SSF55729">
    <property type="entry name" value="Acyl-CoA N-acyltransferases (Nat)"/>
    <property type="match status" value="1"/>
</dbReference>
<proteinExistence type="predicted"/>
<gene>
    <name evidence="2" type="ORF">GCM10023231_17550</name>
</gene>
<keyword evidence="3" id="KW-1185">Reference proteome</keyword>